<dbReference type="Proteomes" id="UP000327013">
    <property type="component" value="Chromosome 6"/>
</dbReference>
<protein>
    <recommendedName>
        <fullName evidence="10">DUF679 domain-containing protein</fullName>
    </recommendedName>
</protein>
<comment type="similarity">
    <text evidence="2">Belongs to the plant DMP1 protein family.</text>
</comment>
<dbReference type="PANTHER" id="PTHR31621:SF66">
    <property type="entry name" value="PROTEIN DMP2"/>
    <property type="match status" value="1"/>
</dbReference>
<dbReference type="GO" id="GO:0010256">
    <property type="term" value="P:endomembrane system organization"/>
    <property type="evidence" value="ECO:0007669"/>
    <property type="project" value="TreeGrafter"/>
</dbReference>
<dbReference type="OrthoDB" id="1774335at2759"/>
<gene>
    <name evidence="8" type="ORF">FH972_015530</name>
</gene>
<feature type="transmembrane region" description="Helical" evidence="7">
    <location>
        <begin position="110"/>
        <end position="129"/>
    </location>
</feature>
<keyword evidence="5 7" id="KW-0472">Membrane</keyword>
<evidence type="ECO:0000313" key="9">
    <source>
        <dbReference type="Proteomes" id="UP000327013"/>
    </source>
</evidence>
<dbReference type="PANTHER" id="PTHR31621">
    <property type="entry name" value="PROTEIN DMP3"/>
    <property type="match status" value="1"/>
</dbReference>
<reference evidence="8 9" key="1">
    <citation type="submission" date="2019-06" db="EMBL/GenBank/DDBJ databases">
        <title>A chromosomal-level reference genome of Carpinus fangiana (Coryloideae, Betulaceae).</title>
        <authorList>
            <person name="Yang X."/>
            <person name="Wang Z."/>
            <person name="Zhang L."/>
            <person name="Hao G."/>
            <person name="Liu J."/>
            <person name="Yang Y."/>
        </authorList>
    </citation>
    <scope>NUCLEOTIDE SEQUENCE [LARGE SCALE GENOMIC DNA]</scope>
    <source>
        <strain evidence="8">Cfa_2016G</strain>
        <tissue evidence="8">Leaf</tissue>
    </source>
</reference>
<evidence type="ECO:0008006" key="10">
    <source>
        <dbReference type="Google" id="ProtNLM"/>
    </source>
</evidence>
<proteinExistence type="inferred from homology"/>
<evidence type="ECO:0000256" key="6">
    <source>
        <dbReference type="SAM" id="MobiDB-lite"/>
    </source>
</evidence>
<evidence type="ECO:0000313" key="8">
    <source>
        <dbReference type="EMBL" id="KAE8076908.1"/>
    </source>
</evidence>
<evidence type="ECO:0000256" key="2">
    <source>
        <dbReference type="ARBA" id="ARBA00008707"/>
    </source>
</evidence>
<dbReference type="GO" id="GO:0005737">
    <property type="term" value="C:cytoplasm"/>
    <property type="evidence" value="ECO:0007669"/>
    <property type="project" value="UniProtKB-ARBA"/>
</dbReference>
<sequence length="205" mass="21987">MAAAALPAALGDVIKLLPTGTVFLFQFCSPILSNYGQCHSYNKYLTAFLVGCCGLSCFFSTFTDSCVDVDDKNKIYYGFVTHKGGLWTLPGTEPPPAPERVNRVPDKIGFADFVHAILAVIVFGAVVLLDTNTVKCFYPVTESTQKTMLSVVPAVVGAVCSVLIPLYPCKRHGIGYPSTMSSSKKPNSEIPLTGEPKEGEAHTKA</sequence>
<keyword evidence="9" id="KW-1185">Reference proteome</keyword>
<organism evidence="8 9">
    <name type="scientific">Carpinus fangiana</name>
    <dbReference type="NCBI Taxonomy" id="176857"/>
    <lineage>
        <taxon>Eukaryota</taxon>
        <taxon>Viridiplantae</taxon>
        <taxon>Streptophyta</taxon>
        <taxon>Embryophyta</taxon>
        <taxon>Tracheophyta</taxon>
        <taxon>Spermatophyta</taxon>
        <taxon>Magnoliopsida</taxon>
        <taxon>eudicotyledons</taxon>
        <taxon>Gunneridae</taxon>
        <taxon>Pentapetalae</taxon>
        <taxon>rosids</taxon>
        <taxon>fabids</taxon>
        <taxon>Fagales</taxon>
        <taxon>Betulaceae</taxon>
        <taxon>Carpinus</taxon>
    </lineage>
</organism>
<dbReference type="InterPro" id="IPR007770">
    <property type="entry name" value="DMP"/>
</dbReference>
<dbReference type="Pfam" id="PF05078">
    <property type="entry name" value="DUF679"/>
    <property type="match status" value="1"/>
</dbReference>
<feature type="region of interest" description="Disordered" evidence="6">
    <location>
        <begin position="178"/>
        <end position="205"/>
    </location>
</feature>
<feature type="transmembrane region" description="Helical" evidence="7">
    <location>
        <begin position="149"/>
        <end position="167"/>
    </location>
</feature>
<evidence type="ECO:0000256" key="4">
    <source>
        <dbReference type="ARBA" id="ARBA00022989"/>
    </source>
</evidence>
<evidence type="ECO:0000256" key="7">
    <source>
        <dbReference type="SAM" id="Phobius"/>
    </source>
</evidence>
<dbReference type="AlphaFoldDB" id="A0A5N6RFS9"/>
<dbReference type="GO" id="GO:0016020">
    <property type="term" value="C:membrane"/>
    <property type="evidence" value="ECO:0007669"/>
    <property type="project" value="UniProtKB-SubCell"/>
</dbReference>
<accession>A0A5N6RFS9</accession>
<name>A0A5N6RFS9_9ROSI</name>
<keyword evidence="3 7" id="KW-0812">Transmembrane</keyword>
<evidence type="ECO:0000256" key="1">
    <source>
        <dbReference type="ARBA" id="ARBA00004141"/>
    </source>
</evidence>
<comment type="subcellular location">
    <subcellularLocation>
        <location evidence="1">Membrane</location>
        <topology evidence="1">Multi-pass membrane protein</topology>
    </subcellularLocation>
</comment>
<evidence type="ECO:0000256" key="5">
    <source>
        <dbReference type="ARBA" id="ARBA00023136"/>
    </source>
</evidence>
<evidence type="ECO:0000256" key="3">
    <source>
        <dbReference type="ARBA" id="ARBA00022692"/>
    </source>
</evidence>
<dbReference type="EMBL" id="CM017326">
    <property type="protein sequence ID" value="KAE8076908.1"/>
    <property type="molecule type" value="Genomic_DNA"/>
</dbReference>
<keyword evidence="4 7" id="KW-1133">Transmembrane helix</keyword>
<feature type="compositionally biased region" description="Basic and acidic residues" evidence="6">
    <location>
        <begin position="195"/>
        <end position="205"/>
    </location>
</feature>